<dbReference type="GO" id="GO:0006302">
    <property type="term" value="P:double-strand break repair"/>
    <property type="evidence" value="ECO:0007669"/>
    <property type="project" value="TreeGrafter"/>
</dbReference>
<dbReference type="PANTHER" id="PTHR10133">
    <property type="entry name" value="DNA POLYMERASE I"/>
    <property type="match status" value="1"/>
</dbReference>
<keyword evidence="4" id="KW-0235">DNA replication</keyword>
<dbReference type="Gene3D" id="3.30.70.370">
    <property type="match status" value="2"/>
</dbReference>
<dbReference type="Gene3D" id="1.20.1060.10">
    <property type="entry name" value="Taq DNA Polymerase, Chain T, domain 4"/>
    <property type="match status" value="1"/>
</dbReference>
<evidence type="ECO:0000256" key="4">
    <source>
        <dbReference type="ARBA" id="ARBA00022705"/>
    </source>
</evidence>
<keyword evidence="5" id="KW-0269">Exonuclease</keyword>
<sequence>MKRYLWDSESDGFVHNATKVHCIVIRDVDTKETWDYKPDQIDAALDKLAEADVLIGHNIQRHDLPLVLKLLRWAPKPDVIIRDTMICARVIFPNVKATDGDLVRAGKMPAGRKYAGKHTLGAWGYRLGEQKGDYAEDRLEAYLAAGGDKDDEAAISAFVWGEWNPEMHAYMIQDAVTNDKLWDHLKVEAYSQDAIVLEHRIARVCDAIQAAGVPFDVKKAEALHATLLTAKHKVEQQLITEFGSWQVELKSLIPKRDNKKLGYVKGVPVRKFKTVTFNPGSRDHIAKVLSDKGWKATKFTDGGKPQIDEEVIEGIVARFPEFAGLGEYLMLDKRISQLADGPQAWLKAVGPDGRIHGVINPMGTITSRASHFLPNLGQVPNMASPYGKECRELFYAPEGFTFLGADMSGLELRGLAHYLAPFDGGKYMKIVVEGDVHWMHATVMGLATGERDKHNKCHTIIREDGTKRFIYAYIYGAWDAKVGEIIYNALTKAKRDGGEDGAELYVKFFGDKTATEESLKALGRKVRAAFAKRIVGFTSLKDKLSVVVKKAGRVRGLDDRLIPIRSDHSALNFLIQSCGAILCKRWGADAFEELCSKYKLGEDFQFVAWVHDEWQLLVRKGLEEEISEVIIRCARKAGEPYGFRGPLDSQAKHGPTWAETH</sequence>
<evidence type="ECO:0000256" key="2">
    <source>
        <dbReference type="ARBA" id="ARBA00011541"/>
    </source>
</evidence>
<dbReference type="GO" id="GO:0003677">
    <property type="term" value="F:DNA binding"/>
    <property type="evidence" value="ECO:0007669"/>
    <property type="project" value="InterPro"/>
</dbReference>
<proteinExistence type="inferred from homology"/>
<dbReference type="EMBL" id="JABWSX010000001">
    <property type="protein sequence ID" value="NVL07771.1"/>
    <property type="molecule type" value="Genomic_DNA"/>
</dbReference>
<comment type="similarity">
    <text evidence="1">Belongs to the DNA polymerase type-A family.</text>
</comment>
<dbReference type="EC" id="2.7.7.7" evidence="3"/>
<evidence type="ECO:0000256" key="5">
    <source>
        <dbReference type="ARBA" id="ARBA00022839"/>
    </source>
</evidence>
<dbReference type="InterPro" id="IPR012337">
    <property type="entry name" value="RNaseH-like_sf"/>
</dbReference>
<feature type="domain" description="DNA-directed DNA polymerase family A palm" evidence="7">
    <location>
        <begin position="387"/>
        <end position="622"/>
    </location>
</feature>
<dbReference type="InterPro" id="IPR002298">
    <property type="entry name" value="DNA_polymerase_A"/>
</dbReference>
<keyword evidence="5" id="KW-0540">Nuclease</keyword>
<dbReference type="SUPFAM" id="SSF56672">
    <property type="entry name" value="DNA/RNA polymerases"/>
    <property type="match status" value="1"/>
</dbReference>
<name>A0A974ADL1_9BRAD</name>
<gene>
    <name evidence="8" type="ORF">HU230_18890</name>
</gene>
<protein>
    <recommendedName>
        <fullName evidence="3">DNA-directed DNA polymerase</fullName>
        <ecNumber evidence="3">2.7.7.7</ecNumber>
    </recommendedName>
</protein>
<dbReference type="Pfam" id="PF00476">
    <property type="entry name" value="DNA_pol_A"/>
    <property type="match status" value="1"/>
</dbReference>
<dbReference type="InterPro" id="IPR001098">
    <property type="entry name" value="DNA-dir_DNA_pol_A_palm_dom"/>
</dbReference>
<dbReference type="Gene3D" id="3.30.420.10">
    <property type="entry name" value="Ribonuclease H-like superfamily/Ribonuclease H"/>
    <property type="match status" value="1"/>
</dbReference>
<keyword evidence="5" id="KW-0378">Hydrolase</keyword>
<dbReference type="SMART" id="SM00482">
    <property type="entry name" value="POLAc"/>
    <property type="match status" value="1"/>
</dbReference>
<reference evidence="8" key="1">
    <citation type="submission" date="2020-06" db="EMBL/GenBank/DDBJ databases">
        <title>Whole Genome Sequence of Bradyrhizobium sp. Strain 66S1MB.</title>
        <authorList>
            <person name="Bromfield E."/>
            <person name="Cloutier S."/>
        </authorList>
    </citation>
    <scope>NUCLEOTIDE SEQUENCE</scope>
    <source>
        <strain evidence="8">66S1MB</strain>
    </source>
</reference>
<dbReference type="GO" id="GO:0006261">
    <property type="term" value="P:DNA-templated DNA replication"/>
    <property type="evidence" value="ECO:0007669"/>
    <property type="project" value="InterPro"/>
</dbReference>
<evidence type="ECO:0000256" key="3">
    <source>
        <dbReference type="ARBA" id="ARBA00012417"/>
    </source>
</evidence>
<accession>A0A974ADL1</accession>
<dbReference type="GO" id="GO:0003887">
    <property type="term" value="F:DNA-directed DNA polymerase activity"/>
    <property type="evidence" value="ECO:0007669"/>
    <property type="project" value="UniProtKB-EC"/>
</dbReference>
<organism evidence="8">
    <name type="scientific">Bradyrhizobium quebecense</name>
    <dbReference type="NCBI Taxonomy" id="2748629"/>
    <lineage>
        <taxon>Bacteria</taxon>
        <taxon>Pseudomonadati</taxon>
        <taxon>Pseudomonadota</taxon>
        <taxon>Alphaproteobacteria</taxon>
        <taxon>Hyphomicrobiales</taxon>
        <taxon>Nitrobacteraceae</taxon>
        <taxon>Bradyrhizobium</taxon>
    </lineage>
</organism>
<evidence type="ECO:0000313" key="8">
    <source>
        <dbReference type="EMBL" id="NVL07771.1"/>
    </source>
</evidence>
<dbReference type="SUPFAM" id="SSF53098">
    <property type="entry name" value="Ribonuclease H-like"/>
    <property type="match status" value="1"/>
</dbReference>
<comment type="catalytic activity">
    <reaction evidence="6">
        <text>DNA(n) + a 2'-deoxyribonucleoside 5'-triphosphate = DNA(n+1) + diphosphate</text>
        <dbReference type="Rhea" id="RHEA:22508"/>
        <dbReference type="Rhea" id="RHEA-COMP:17339"/>
        <dbReference type="Rhea" id="RHEA-COMP:17340"/>
        <dbReference type="ChEBI" id="CHEBI:33019"/>
        <dbReference type="ChEBI" id="CHEBI:61560"/>
        <dbReference type="ChEBI" id="CHEBI:173112"/>
        <dbReference type="EC" id="2.7.7.7"/>
    </reaction>
</comment>
<dbReference type="InterPro" id="IPR036397">
    <property type="entry name" value="RNaseH_sf"/>
</dbReference>
<dbReference type="GO" id="GO:0004527">
    <property type="term" value="F:exonuclease activity"/>
    <property type="evidence" value="ECO:0007669"/>
    <property type="project" value="UniProtKB-KW"/>
</dbReference>
<evidence type="ECO:0000256" key="6">
    <source>
        <dbReference type="ARBA" id="ARBA00049244"/>
    </source>
</evidence>
<dbReference type="AlphaFoldDB" id="A0A974ADL1"/>
<dbReference type="PANTHER" id="PTHR10133:SF27">
    <property type="entry name" value="DNA POLYMERASE NU"/>
    <property type="match status" value="1"/>
</dbReference>
<evidence type="ECO:0000256" key="1">
    <source>
        <dbReference type="ARBA" id="ARBA00007705"/>
    </source>
</evidence>
<comment type="caution">
    <text evidence="8">The sequence shown here is derived from an EMBL/GenBank/DDBJ whole genome shotgun (WGS) entry which is preliminary data.</text>
</comment>
<comment type="subunit">
    <text evidence="2">Single-chain monomer with multiple functions.</text>
</comment>
<dbReference type="RefSeq" id="WP_176531390.1">
    <property type="nucleotide sequence ID" value="NZ_CP088022.1"/>
</dbReference>
<evidence type="ECO:0000259" key="7">
    <source>
        <dbReference type="SMART" id="SM00482"/>
    </source>
</evidence>
<dbReference type="InterPro" id="IPR043502">
    <property type="entry name" value="DNA/RNA_pol_sf"/>
</dbReference>